<gene>
    <name evidence="2" type="ORF">CKN69_09555</name>
</gene>
<dbReference type="EMBL" id="NRPP01000017">
    <property type="protein sequence ID" value="TFJ24868.1"/>
    <property type="molecule type" value="Genomic_DNA"/>
</dbReference>
<evidence type="ECO:0000313" key="2">
    <source>
        <dbReference type="EMBL" id="TFJ24868.1"/>
    </source>
</evidence>
<dbReference type="RefSeq" id="WP_135026225.1">
    <property type="nucleotide sequence ID" value="NZ_JBFUWK010000004.1"/>
</dbReference>
<evidence type="ECO:0000256" key="1">
    <source>
        <dbReference type="SAM" id="Phobius"/>
    </source>
</evidence>
<name>A0A7Z8CX99_CARDV</name>
<accession>A0A7Z8CX99</accession>
<reference evidence="2 3" key="1">
    <citation type="journal article" date="2018" name="Int. J. Food Microbiol.">
        <title>Growth of Carnobacterium spp. isolated from chilled vacuum-packaged meat under relevant acidic conditions.</title>
        <authorList>
            <person name="Zhang P."/>
            <person name="Badoni M."/>
            <person name="Ganzle M."/>
            <person name="Yang X."/>
        </authorList>
    </citation>
    <scope>NUCLEOTIDE SEQUENCE [LARGE SCALE GENOMIC DNA]</scope>
    <source>
        <strain evidence="2 3">B2</strain>
    </source>
</reference>
<comment type="caution">
    <text evidence="2">The sequence shown here is derived from an EMBL/GenBank/DDBJ whole genome shotgun (WGS) entry which is preliminary data.</text>
</comment>
<keyword evidence="1" id="KW-0472">Membrane</keyword>
<evidence type="ECO:0000313" key="3">
    <source>
        <dbReference type="Proteomes" id="UP000297938"/>
    </source>
</evidence>
<protein>
    <submittedName>
        <fullName evidence="2">Uncharacterized protein</fullName>
    </submittedName>
</protein>
<feature type="transmembrane region" description="Helical" evidence="1">
    <location>
        <begin position="12"/>
        <end position="32"/>
    </location>
</feature>
<keyword evidence="1" id="KW-1133">Transmembrane helix</keyword>
<dbReference type="AlphaFoldDB" id="A0A7Z8CX99"/>
<organism evidence="2 3">
    <name type="scientific">Carnobacterium divergens</name>
    <name type="common">Lactobacillus divergens</name>
    <dbReference type="NCBI Taxonomy" id="2748"/>
    <lineage>
        <taxon>Bacteria</taxon>
        <taxon>Bacillati</taxon>
        <taxon>Bacillota</taxon>
        <taxon>Bacilli</taxon>
        <taxon>Lactobacillales</taxon>
        <taxon>Carnobacteriaceae</taxon>
        <taxon>Carnobacterium</taxon>
    </lineage>
</organism>
<keyword evidence="1" id="KW-0812">Transmembrane</keyword>
<proteinExistence type="predicted"/>
<dbReference type="Proteomes" id="UP000297938">
    <property type="component" value="Unassembled WGS sequence"/>
</dbReference>
<sequence>MFGIINIDLGNLWEMLSAIGTIGAVIVSLWLVRYENKIKVALEVEGVNQTACIISQGGYGEMTRIVTFNIANLSKFPIEISAIGFHVVKKKNKFFVNRILKKEKNYVMKLDPKLSSISKIPLKIDAYSSGSIIVSRDHFKNGLIENDLGNDLNFYFYVKDKLGNYYYCYKECNFDKIGENQ</sequence>